<dbReference type="Gene3D" id="1.10.3210.10">
    <property type="entry name" value="Hypothetical protein af1432"/>
    <property type="match status" value="2"/>
</dbReference>
<dbReference type="PANTHER" id="PTHR43155">
    <property type="entry name" value="CYCLIC DI-GMP PHOSPHODIESTERASE PA4108-RELATED"/>
    <property type="match status" value="1"/>
</dbReference>
<sequence>MDLLRDKDVIQIVRNMLDLMDNRLVNHGERVTFLMTKLMEELGYSQDDIFLGAKLALFHDIGAYKTDEIDNLLSFESHDVWEHAIYGYLFLSRMSPLSQHADCILFHHLDYNKLLGIECSNKDLASLIHFCDRMDVLLQSHKNVDDYFKSQLKNGKFQQDHIDAFFRLNQDNRLLKRIFNGEYHQDMDELFSRYIFSQEEKHMYLCMLAYSIDFNSEFTVIHTIMTTSLAQEIAKFCDLSEHEIQKIYYGALLHDVGKASIPIKILEKPGKLTDEEMQIMQGHVLGSEKVLRGYVPDDILQIAIRHHEKLDGSGYPYGLAKDDLSLSECIVAVADILSALLGRRSYKDPLSVDKAMSIICEMAKDGLISQEVVDTFVEHQEEILMNTRQHSQELREIYESMQSDYVHIREEIRKYLL</sequence>
<dbReference type="PROSITE" id="PS51832">
    <property type="entry name" value="HD_GYP"/>
    <property type="match status" value="1"/>
</dbReference>
<comment type="caution">
    <text evidence="2">The sequence shown here is derived from an EMBL/GenBank/DDBJ whole genome shotgun (WGS) entry which is preliminary data.</text>
</comment>
<dbReference type="Proteomes" id="UP000295515">
    <property type="component" value="Unassembled WGS sequence"/>
</dbReference>
<dbReference type="InterPro" id="IPR006674">
    <property type="entry name" value="HD_domain"/>
</dbReference>
<dbReference type="Pfam" id="PF01966">
    <property type="entry name" value="HD"/>
    <property type="match status" value="1"/>
</dbReference>
<dbReference type="GeneID" id="98915381"/>
<protein>
    <submittedName>
        <fullName evidence="2">Putative nucleotidyltransferase with HDIG domain</fullName>
    </submittedName>
</protein>
<proteinExistence type="predicted"/>
<evidence type="ECO:0000259" key="1">
    <source>
        <dbReference type="PROSITE" id="PS51832"/>
    </source>
</evidence>
<dbReference type="SUPFAM" id="SSF109604">
    <property type="entry name" value="HD-domain/PDEase-like"/>
    <property type="match status" value="2"/>
</dbReference>
<evidence type="ECO:0000313" key="2">
    <source>
        <dbReference type="EMBL" id="TCV99515.1"/>
    </source>
</evidence>
<dbReference type="InterPro" id="IPR006675">
    <property type="entry name" value="HDIG_dom"/>
</dbReference>
<dbReference type="Pfam" id="PF13487">
    <property type="entry name" value="HD_5"/>
    <property type="match status" value="1"/>
</dbReference>
<dbReference type="InterPro" id="IPR037522">
    <property type="entry name" value="HD_GYP_dom"/>
</dbReference>
<dbReference type="NCBIfam" id="TIGR00277">
    <property type="entry name" value="HDIG"/>
    <property type="match status" value="1"/>
</dbReference>
<accession>A0A4R3Z3E7</accession>
<keyword evidence="3" id="KW-1185">Reference proteome</keyword>
<dbReference type="RefSeq" id="WP_066445762.1">
    <property type="nucleotide sequence ID" value="NZ_JANKBF010000005.1"/>
</dbReference>
<dbReference type="AlphaFoldDB" id="A0A4R3Z3E7"/>
<gene>
    <name evidence="2" type="ORF">EDD60_10997</name>
</gene>
<keyword evidence="2" id="KW-0808">Transferase</keyword>
<dbReference type="InterPro" id="IPR003607">
    <property type="entry name" value="HD/PDEase_dom"/>
</dbReference>
<reference evidence="2 3" key="1">
    <citation type="submission" date="2019-03" db="EMBL/GenBank/DDBJ databases">
        <title>Genomic Encyclopedia of Type Strains, Phase IV (KMG-IV): sequencing the most valuable type-strain genomes for metagenomic binning, comparative biology and taxonomic classification.</title>
        <authorList>
            <person name="Goeker M."/>
        </authorList>
    </citation>
    <scope>NUCLEOTIDE SEQUENCE [LARGE SCALE GENOMIC DNA]</scope>
    <source>
        <strain evidence="2 3">DSM 29487</strain>
    </source>
</reference>
<name>A0A4R3Z3E7_9FIRM</name>
<evidence type="ECO:0000313" key="3">
    <source>
        <dbReference type="Proteomes" id="UP000295515"/>
    </source>
</evidence>
<dbReference type="GO" id="GO:0016740">
    <property type="term" value="F:transferase activity"/>
    <property type="evidence" value="ECO:0007669"/>
    <property type="project" value="UniProtKB-KW"/>
</dbReference>
<dbReference type="SMART" id="SM00471">
    <property type="entry name" value="HDc"/>
    <property type="match status" value="2"/>
</dbReference>
<dbReference type="PANTHER" id="PTHR43155:SF2">
    <property type="entry name" value="CYCLIC DI-GMP PHOSPHODIESTERASE PA4108"/>
    <property type="match status" value="1"/>
</dbReference>
<dbReference type="CDD" id="cd00077">
    <property type="entry name" value="HDc"/>
    <property type="match status" value="2"/>
</dbReference>
<feature type="domain" description="HD-GYP" evidence="1">
    <location>
        <begin position="197"/>
        <end position="392"/>
    </location>
</feature>
<dbReference type="EMBL" id="SMCQ01000009">
    <property type="protein sequence ID" value="TCV99515.1"/>
    <property type="molecule type" value="Genomic_DNA"/>
</dbReference>
<organism evidence="2 3">
    <name type="scientific">Longibaculum muris</name>
    <dbReference type="NCBI Taxonomy" id="1796628"/>
    <lineage>
        <taxon>Bacteria</taxon>
        <taxon>Bacillati</taxon>
        <taxon>Bacillota</taxon>
        <taxon>Erysipelotrichia</taxon>
        <taxon>Erysipelotrichales</taxon>
        <taxon>Coprobacillaceae</taxon>
        <taxon>Longibaculum</taxon>
    </lineage>
</organism>